<dbReference type="InterPro" id="IPR022384">
    <property type="entry name" value="FormiminoTrfase_cat_dom_sf"/>
</dbReference>
<protein>
    <recommendedName>
        <fullName evidence="1">glutamate formimidoyltransferase</fullName>
        <ecNumber evidence="1">2.1.2.5</ecNumber>
    </recommendedName>
</protein>
<name>A0A6J7K087_9ZZZZ</name>
<evidence type="ECO:0000259" key="4">
    <source>
        <dbReference type="SMART" id="SM01222"/>
    </source>
</evidence>
<dbReference type="Gene3D" id="3.30.990.10">
    <property type="entry name" value="Formiminotransferase, N-terminal subdomain"/>
    <property type="match status" value="1"/>
</dbReference>
<organism evidence="5">
    <name type="scientific">freshwater metagenome</name>
    <dbReference type="NCBI Taxonomy" id="449393"/>
    <lineage>
        <taxon>unclassified sequences</taxon>
        <taxon>metagenomes</taxon>
        <taxon>ecological metagenomes</taxon>
    </lineage>
</organism>
<dbReference type="EMBL" id="CAFBMK010000316">
    <property type="protein sequence ID" value="CAB4948481.1"/>
    <property type="molecule type" value="Genomic_DNA"/>
</dbReference>
<evidence type="ECO:0000256" key="1">
    <source>
        <dbReference type="ARBA" id="ARBA00012252"/>
    </source>
</evidence>
<dbReference type="InterPro" id="IPR012886">
    <property type="entry name" value="Formiminotransferase_N"/>
</dbReference>
<proteinExistence type="predicted"/>
<feature type="domain" description="Formiminotransferase N-terminal subdomain" evidence="4">
    <location>
        <begin position="17"/>
        <end position="202"/>
    </location>
</feature>
<gene>
    <name evidence="5" type="ORF">UFOPK3564_03361</name>
</gene>
<dbReference type="PANTHER" id="PTHR12234">
    <property type="entry name" value="FORMIMINOTRANSFERASE-CYCLODEAMINASE"/>
    <property type="match status" value="1"/>
</dbReference>
<dbReference type="GO" id="GO:0005542">
    <property type="term" value="F:folic acid binding"/>
    <property type="evidence" value="ECO:0007669"/>
    <property type="project" value="InterPro"/>
</dbReference>
<keyword evidence="2" id="KW-0808">Transferase</keyword>
<dbReference type="InterPro" id="IPR013802">
    <property type="entry name" value="Formiminotransferase_C"/>
</dbReference>
<dbReference type="SMART" id="SM01221">
    <property type="entry name" value="FTCD"/>
    <property type="match status" value="1"/>
</dbReference>
<evidence type="ECO:0000256" key="2">
    <source>
        <dbReference type="ARBA" id="ARBA00022679"/>
    </source>
</evidence>
<evidence type="ECO:0000259" key="3">
    <source>
        <dbReference type="SMART" id="SM01221"/>
    </source>
</evidence>
<dbReference type="Pfam" id="PF07837">
    <property type="entry name" value="FTCD_N"/>
    <property type="match status" value="1"/>
</dbReference>
<dbReference type="SMART" id="SM01222">
    <property type="entry name" value="FTCD_N"/>
    <property type="match status" value="1"/>
</dbReference>
<dbReference type="Pfam" id="PF02971">
    <property type="entry name" value="FTCD"/>
    <property type="match status" value="1"/>
</dbReference>
<reference evidence="5" key="1">
    <citation type="submission" date="2020-05" db="EMBL/GenBank/DDBJ databases">
        <authorList>
            <person name="Chiriac C."/>
            <person name="Salcher M."/>
            <person name="Ghai R."/>
            <person name="Kavagutti S V."/>
        </authorList>
    </citation>
    <scope>NUCLEOTIDE SEQUENCE</scope>
</reference>
<dbReference type="InterPro" id="IPR037070">
    <property type="entry name" value="Formiminotransferase_C_sf"/>
</dbReference>
<dbReference type="SUPFAM" id="SSF55116">
    <property type="entry name" value="Formiminotransferase domain of formiminotransferase-cyclodeaminase"/>
    <property type="match status" value="2"/>
</dbReference>
<dbReference type="Gene3D" id="3.30.70.670">
    <property type="entry name" value="Formiminotransferase, C-terminal subdomain"/>
    <property type="match status" value="1"/>
</dbReference>
<dbReference type="EC" id="2.1.2.5" evidence="1"/>
<accession>A0A6J7K087</accession>
<feature type="domain" description="Formiminotransferase C-terminal subdomain" evidence="3">
    <location>
        <begin position="203"/>
        <end position="318"/>
    </location>
</feature>
<dbReference type="AlphaFoldDB" id="A0A6J7K087"/>
<dbReference type="PANTHER" id="PTHR12234:SF1">
    <property type="entry name" value="FORMIMINOTRANSFERASE N-TERMINAL SUBDOMAIN-CONTAINING PROTEIN"/>
    <property type="match status" value="1"/>
</dbReference>
<sequence length="321" mass="32536">MSSAQPSSDRTAAGAPPLLVAVPNVSEGRDREAIDAIGAAYAAGAPAGAPARPGDPEPARVLDVHADPDHHRAVHTLVGAPGALADALVAGAEAAIARIDLRTPRGLHPHVGALDVCPVVFLDGDRRGAAVLEALAVGEALGGLGLPVFLYGELGDGRTRADVRRGGLVELTARMAAGELRPDFGPAEPHPTAGAVLVAARPPLLAFNVELAPPATVEHARAIAAAVREGGRDGLPGVRAIGLGLEHAEGLAADGAVVAQVSCNVEDHRAVPLAELVRAIALHAPVAACEVVGLPPAEAFVDFPENVLVRRRRTIEDAIAG</sequence>
<dbReference type="InterPro" id="IPR037064">
    <property type="entry name" value="Formiminotransferase_N_sf"/>
</dbReference>
<dbReference type="InterPro" id="IPR051623">
    <property type="entry name" value="FTCD"/>
</dbReference>
<evidence type="ECO:0000313" key="5">
    <source>
        <dbReference type="EMBL" id="CAB4948481.1"/>
    </source>
</evidence>
<dbReference type="GO" id="GO:0030409">
    <property type="term" value="F:glutamate formimidoyltransferase activity"/>
    <property type="evidence" value="ECO:0007669"/>
    <property type="project" value="UniProtKB-EC"/>
</dbReference>